<proteinExistence type="predicted"/>
<feature type="region of interest" description="Disordered" evidence="1">
    <location>
        <begin position="30"/>
        <end position="61"/>
    </location>
</feature>
<reference evidence="2 3" key="1">
    <citation type="submission" date="2024-05" db="EMBL/GenBank/DDBJ databases">
        <title>Genome sequencing and assembly of Indian major carp, Cirrhinus mrigala (Hamilton, 1822).</title>
        <authorList>
            <person name="Mohindra V."/>
            <person name="Chowdhury L.M."/>
            <person name="Lal K."/>
            <person name="Jena J.K."/>
        </authorList>
    </citation>
    <scope>NUCLEOTIDE SEQUENCE [LARGE SCALE GENOMIC DNA]</scope>
    <source>
        <strain evidence="2">CM1030</strain>
        <tissue evidence="2">Blood</tissue>
    </source>
</reference>
<feature type="non-terminal residue" evidence="2">
    <location>
        <position position="1"/>
    </location>
</feature>
<organism evidence="2 3">
    <name type="scientific">Cirrhinus mrigala</name>
    <name type="common">Mrigala</name>
    <dbReference type="NCBI Taxonomy" id="683832"/>
    <lineage>
        <taxon>Eukaryota</taxon>
        <taxon>Metazoa</taxon>
        <taxon>Chordata</taxon>
        <taxon>Craniata</taxon>
        <taxon>Vertebrata</taxon>
        <taxon>Euteleostomi</taxon>
        <taxon>Actinopterygii</taxon>
        <taxon>Neopterygii</taxon>
        <taxon>Teleostei</taxon>
        <taxon>Ostariophysi</taxon>
        <taxon>Cypriniformes</taxon>
        <taxon>Cyprinidae</taxon>
        <taxon>Labeoninae</taxon>
        <taxon>Labeonini</taxon>
        <taxon>Cirrhinus</taxon>
    </lineage>
</organism>
<dbReference type="AlphaFoldDB" id="A0ABD0PZT8"/>
<keyword evidence="3" id="KW-1185">Reference proteome</keyword>
<dbReference type="Proteomes" id="UP001529510">
    <property type="component" value="Unassembled WGS sequence"/>
</dbReference>
<evidence type="ECO:0000313" key="3">
    <source>
        <dbReference type="Proteomes" id="UP001529510"/>
    </source>
</evidence>
<comment type="caution">
    <text evidence="2">The sequence shown here is derived from an EMBL/GenBank/DDBJ whole genome shotgun (WGS) entry which is preliminary data.</text>
</comment>
<protein>
    <submittedName>
        <fullName evidence="2">Uncharacterized protein</fullName>
    </submittedName>
</protein>
<feature type="non-terminal residue" evidence="2">
    <location>
        <position position="61"/>
    </location>
</feature>
<evidence type="ECO:0000256" key="1">
    <source>
        <dbReference type="SAM" id="MobiDB-lite"/>
    </source>
</evidence>
<evidence type="ECO:0000313" key="2">
    <source>
        <dbReference type="EMBL" id="KAL0179185.1"/>
    </source>
</evidence>
<sequence>RMMGADSLPMVNGSGVHTGEDYQRWMETRAHEKPAHRHGGETFSNTLPVRKVAPVKPKNTL</sequence>
<dbReference type="EMBL" id="JAMKFB020000012">
    <property type="protein sequence ID" value="KAL0179185.1"/>
    <property type="molecule type" value="Genomic_DNA"/>
</dbReference>
<gene>
    <name evidence="2" type="ORF">M9458_024627</name>
</gene>
<accession>A0ABD0PZT8</accession>
<name>A0ABD0PZT8_CIRMR</name>